<comment type="caution">
    <text evidence="1">The sequence shown here is derived from an EMBL/GenBank/DDBJ whole genome shotgun (WGS) entry which is preliminary data.</text>
</comment>
<sequence>MMKSVKYRVSVVEFTSKKEHVKGIPAFGSYSFEEGGIRVWKAHGIGEESSFLRGVLNLSAETKQMEGSDNSLTLGWALKTERKSKRFNKNQKDYLTEKFDKGLKTGRKEDPFNVSESMLHVKNSDGTRRFTYDEILSAQQVTSFFSRMCKQNKHLEDDLEARRETEICTIRQEILNA</sequence>
<dbReference type="AlphaFoldDB" id="A0A8B6BUG1"/>
<accession>A0A8B6BUG1</accession>
<proteinExistence type="predicted"/>
<dbReference type="EMBL" id="UYJE01000727">
    <property type="protein sequence ID" value="VDH95822.1"/>
    <property type="molecule type" value="Genomic_DNA"/>
</dbReference>
<keyword evidence="2" id="KW-1185">Reference proteome</keyword>
<evidence type="ECO:0000313" key="2">
    <source>
        <dbReference type="Proteomes" id="UP000596742"/>
    </source>
</evidence>
<gene>
    <name evidence="1" type="ORF">MGAL_10B068640</name>
</gene>
<dbReference type="Proteomes" id="UP000596742">
    <property type="component" value="Unassembled WGS sequence"/>
</dbReference>
<name>A0A8B6BUG1_MYTGA</name>
<dbReference type="PANTHER" id="PTHR33845:SF1">
    <property type="entry name" value="C2H2-TYPE DOMAIN-CONTAINING PROTEIN"/>
    <property type="match status" value="1"/>
</dbReference>
<dbReference type="OrthoDB" id="6114375at2759"/>
<evidence type="ECO:0000313" key="1">
    <source>
        <dbReference type="EMBL" id="VDH95822.1"/>
    </source>
</evidence>
<organism evidence="1 2">
    <name type="scientific">Mytilus galloprovincialis</name>
    <name type="common">Mediterranean mussel</name>
    <dbReference type="NCBI Taxonomy" id="29158"/>
    <lineage>
        <taxon>Eukaryota</taxon>
        <taxon>Metazoa</taxon>
        <taxon>Spiralia</taxon>
        <taxon>Lophotrochozoa</taxon>
        <taxon>Mollusca</taxon>
        <taxon>Bivalvia</taxon>
        <taxon>Autobranchia</taxon>
        <taxon>Pteriomorphia</taxon>
        <taxon>Mytilida</taxon>
        <taxon>Mytiloidea</taxon>
        <taxon>Mytilidae</taxon>
        <taxon>Mytilinae</taxon>
        <taxon>Mytilus</taxon>
    </lineage>
</organism>
<dbReference type="PANTHER" id="PTHR33845">
    <property type="entry name" value="C2H2-TYPE DOMAIN-CONTAINING PROTEIN"/>
    <property type="match status" value="1"/>
</dbReference>
<reference evidence="1" key="1">
    <citation type="submission" date="2018-11" db="EMBL/GenBank/DDBJ databases">
        <authorList>
            <person name="Alioto T."/>
            <person name="Alioto T."/>
        </authorList>
    </citation>
    <scope>NUCLEOTIDE SEQUENCE</scope>
</reference>
<protein>
    <submittedName>
        <fullName evidence="1">Uncharacterized protein</fullName>
    </submittedName>
</protein>